<dbReference type="EMBL" id="LWBR01000013">
    <property type="protein sequence ID" value="KZN96958.1"/>
    <property type="molecule type" value="Genomic_DNA"/>
</dbReference>
<dbReference type="SUPFAM" id="SSF46785">
    <property type="entry name" value="Winged helix' DNA-binding domain"/>
    <property type="match status" value="1"/>
</dbReference>
<dbReference type="InterPro" id="IPR036390">
    <property type="entry name" value="WH_DNA-bd_sf"/>
</dbReference>
<keyword evidence="2" id="KW-1185">Reference proteome</keyword>
<dbReference type="PANTHER" id="PTHR33221:SF15">
    <property type="entry name" value="HTH-TYPE TRANSCRIPTIONAL REGULATOR YWGB-RELATED"/>
    <property type="match status" value="1"/>
</dbReference>
<dbReference type="Gene3D" id="1.10.10.10">
    <property type="entry name" value="Winged helix-like DNA-binding domain superfamily/Winged helix DNA-binding domain"/>
    <property type="match status" value="1"/>
</dbReference>
<dbReference type="InterPro" id="IPR036388">
    <property type="entry name" value="WH-like_DNA-bd_sf"/>
</dbReference>
<dbReference type="PROSITE" id="PS51197">
    <property type="entry name" value="HTH_RRF2_2"/>
    <property type="match status" value="1"/>
</dbReference>
<dbReference type="Pfam" id="PF02082">
    <property type="entry name" value="Rrf2"/>
    <property type="match status" value="1"/>
</dbReference>
<dbReference type="OrthoDB" id="3242805at2"/>
<dbReference type="PANTHER" id="PTHR33221">
    <property type="entry name" value="WINGED HELIX-TURN-HELIX TRANSCRIPTIONAL REGULATOR, RRF2 FAMILY"/>
    <property type="match status" value="1"/>
</dbReference>
<evidence type="ECO:0000313" key="2">
    <source>
        <dbReference type="Proteomes" id="UP000076476"/>
    </source>
</evidence>
<comment type="caution">
    <text evidence="1">The sequence shown here is derived from an EMBL/GenBank/DDBJ whole genome shotgun (WGS) entry which is preliminary data.</text>
</comment>
<dbReference type="Proteomes" id="UP000076476">
    <property type="component" value="Unassembled WGS sequence"/>
</dbReference>
<dbReference type="InterPro" id="IPR000944">
    <property type="entry name" value="Tscrpt_reg_Rrf2"/>
</dbReference>
<evidence type="ECO:0000313" key="1">
    <source>
        <dbReference type="EMBL" id="KZN96958.1"/>
    </source>
</evidence>
<dbReference type="NCBIfam" id="TIGR00738">
    <property type="entry name" value="rrf2_super"/>
    <property type="match status" value="1"/>
</dbReference>
<organism evidence="1 2">
    <name type="scientific">Aeribacillus pallidus</name>
    <dbReference type="NCBI Taxonomy" id="33936"/>
    <lineage>
        <taxon>Bacteria</taxon>
        <taxon>Bacillati</taxon>
        <taxon>Bacillota</taxon>
        <taxon>Bacilli</taxon>
        <taxon>Bacillales</taxon>
        <taxon>Bacillaceae</taxon>
        <taxon>Aeribacillus</taxon>
    </lineage>
</organism>
<accession>A0A163YKG3</accession>
<dbReference type="GO" id="GO:0005829">
    <property type="term" value="C:cytosol"/>
    <property type="evidence" value="ECO:0007669"/>
    <property type="project" value="TreeGrafter"/>
</dbReference>
<reference evidence="1 2" key="1">
    <citation type="submission" date="2016-04" db="EMBL/GenBank/DDBJ databases">
        <title>Draft genome sequence of Aeribacillus pallidus 8m3 from petroleum reservoir.</title>
        <authorList>
            <person name="Poltaraus A.B."/>
            <person name="Nazina T.N."/>
            <person name="Tourova T.P."/>
            <person name="Malakho S.M."/>
            <person name="Korshunova A.V."/>
            <person name="Sokolova D.S."/>
        </authorList>
    </citation>
    <scope>NUCLEOTIDE SEQUENCE [LARGE SCALE GENOMIC DNA]</scope>
    <source>
        <strain evidence="1 2">8m3</strain>
    </source>
</reference>
<sequence>MNSDFSIAVHCVAYLAEKQNQRVTSEDISQSVSVHPVRLRKILSILRKENIIASKEGAKGGFSLNAQPEQITLDKIFRITSEETLVPKCPDSNDNCIIGKHLSDVLIRIFHNAEEHFLNYLKGVTVQDIINEIHNNSSKSSFHA</sequence>
<dbReference type="GO" id="GO:0003700">
    <property type="term" value="F:DNA-binding transcription factor activity"/>
    <property type="evidence" value="ECO:0007669"/>
    <property type="project" value="TreeGrafter"/>
</dbReference>
<accession>A0A165YD90</accession>
<dbReference type="RefSeq" id="WP_063387215.1">
    <property type="nucleotide sequence ID" value="NZ_LVHY01000123.1"/>
</dbReference>
<proteinExistence type="predicted"/>
<name>A0A165YD90_9BACI</name>
<dbReference type="STRING" id="33936.AZI98_05165"/>
<protein>
    <submittedName>
        <fullName evidence="1">Rrf2 family transcriptional regulator</fullName>
    </submittedName>
</protein>
<dbReference type="GeneID" id="301127275"/>
<gene>
    <name evidence="1" type="ORF">AZI98_05165</name>
</gene>
<dbReference type="AlphaFoldDB" id="A0A165YD90"/>